<dbReference type="InterPro" id="IPR037523">
    <property type="entry name" value="VOC_core"/>
</dbReference>
<dbReference type="InterPro" id="IPR029068">
    <property type="entry name" value="Glyas_Bleomycin-R_OHBP_Dase"/>
</dbReference>
<name>A0A0D2TMJ1_GOSRA</name>
<dbReference type="PROSITE" id="PS51819">
    <property type="entry name" value="VOC"/>
    <property type="match status" value="1"/>
</dbReference>
<dbReference type="OrthoDB" id="10066542at2759"/>
<dbReference type="CDD" id="cd07264">
    <property type="entry name" value="VOC_like"/>
    <property type="match status" value="1"/>
</dbReference>
<sequence length="142" mass="16115">MASNVKPVLGYAIFYVKDVAKSVDFYAKAFGYNVRRLDESHRWGELESGQTTIAFTPKHQHETDELTGEVQVPKSDVHRPPMELCFIYSDVDAAFKRAVENGAVAVREPEDKKDWGQRVGYVRDIDGMLVRMGSYVKSPKED</sequence>
<dbReference type="AlphaFoldDB" id="A0A0D2TMJ1"/>
<dbReference type="OMA" id="CFAYPDV"/>
<dbReference type="KEGG" id="gra:105770714"/>
<accession>A0A0D2TMJ1</accession>
<dbReference type="EMBL" id="CM001748">
    <property type="protein sequence ID" value="KJB55906.1"/>
    <property type="molecule type" value="Genomic_DNA"/>
</dbReference>
<reference evidence="2 3" key="1">
    <citation type="journal article" date="2012" name="Nature">
        <title>Repeated polyploidization of Gossypium genomes and the evolution of spinnable cotton fibres.</title>
        <authorList>
            <person name="Paterson A.H."/>
            <person name="Wendel J.F."/>
            <person name="Gundlach H."/>
            <person name="Guo H."/>
            <person name="Jenkins J."/>
            <person name="Jin D."/>
            <person name="Llewellyn D."/>
            <person name="Showmaker K.C."/>
            <person name="Shu S."/>
            <person name="Udall J."/>
            <person name="Yoo M.J."/>
            <person name="Byers R."/>
            <person name="Chen W."/>
            <person name="Doron-Faigenboim A."/>
            <person name="Duke M.V."/>
            <person name="Gong L."/>
            <person name="Grimwood J."/>
            <person name="Grover C."/>
            <person name="Grupp K."/>
            <person name="Hu G."/>
            <person name="Lee T.H."/>
            <person name="Li J."/>
            <person name="Lin L."/>
            <person name="Liu T."/>
            <person name="Marler B.S."/>
            <person name="Page J.T."/>
            <person name="Roberts A.W."/>
            <person name="Romanel E."/>
            <person name="Sanders W.S."/>
            <person name="Szadkowski E."/>
            <person name="Tan X."/>
            <person name="Tang H."/>
            <person name="Xu C."/>
            <person name="Wang J."/>
            <person name="Wang Z."/>
            <person name="Zhang D."/>
            <person name="Zhang L."/>
            <person name="Ashrafi H."/>
            <person name="Bedon F."/>
            <person name="Bowers J.E."/>
            <person name="Brubaker C.L."/>
            <person name="Chee P.W."/>
            <person name="Das S."/>
            <person name="Gingle A.R."/>
            <person name="Haigler C.H."/>
            <person name="Harker D."/>
            <person name="Hoffmann L.V."/>
            <person name="Hovav R."/>
            <person name="Jones D.C."/>
            <person name="Lemke C."/>
            <person name="Mansoor S."/>
            <person name="ur Rahman M."/>
            <person name="Rainville L.N."/>
            <person name="Rambani A."/>
            <person name="Reddy U.K."/>
            <person name="Rong J.K."/>
            <person name="Saranga Y."/>
            <person name="Scheffler B.E."/>
            <person name="Scheffler J.A."/>
            <person name="Stelly D.M."/>
            <person name="Triplett B.A."/>
            <person name="Van Deynze A."/>
            <person name="Vaslin M.F."/>
            <person name="Waghmare V.N."/>
            <person name="Walford S.A."/>
            <person name="Wright R.J."/>
            <person name="Zaki E.A."/>
            <person name="Zhang T."/>
            <person name="Dennis E.S."/>
            <person name="Mayer K.F."/>
            <person name="Peterson D.G."/>
            <person name="Rokhsar D.S."/>
            <person name="Wang X."/>
            <person name="Schmutz J."/>
        </authorList>
    </citation>
    <scope>NUCLEOTIDE SEQUENCE [LARGE SCALE GENOMIC DNA]</scope>
</reference>
<dbReference type="PANTHER" id="PTHR21366:SF22">
    <property type="entry name" value="VOC DOMAIN-CONTAINING PROTEIN"/>
    <property type="match status" value="1"/>
</dbReference>
<dbReference type="Proteomes" id="UP000032304">
    <property type="component" value="Chromosome 9"/>
</dbReference>
<dbReference type="Gramene" id="KJB55906">
    <property type="protein sequence ID" value="KJB55906"/>
    <property type="gene ID" value="B456_009G100800"/>
</dbReference>
<feature type="domain" description="VOC" evidence="1">
    <location>
        <begin position="8"/>
        <end position="135"/>
    </location>
</feature>
<protein>
    <recommendedName>
        <fullName evidence="1">VOC domain-containing protein</fullName>
    </recommendedName>
</protein>
<keyword evidence="3" id="KW-1185">Reference proteome</keyword>
<dbReference type="PANTHER" id="PTHR21366">
    <property type="entry name" value="GLYOXALASE FAMILY PROTEIN"/>
    <property type="match status" value="1"/>
</dbReference>
<dbReference type="InterPro" id="IPR050383">
    <property type="entry name" value="GlyoxalaseI/FosfomycinResist"/>
</dbReference>
<dbReference type="Gene3D" id="3.10.180.10">
    <property type="entry name" value="2,3-Dihydroxybiphenyl 1,2-Dioxygenase, domain 1"/>
    <property type="match status" value="1"/>
</dbReference>
<dbReference type="Pfam" id="PF00903">
    <property type="entry name" value="Glyoxalase"/>
    <property type="match status" value="1"/>
</dbReference>
<proteinExistence type="predicted"/>
<evidence type="ECO:0000259" key="1">
    <source>
        <dbReference type="PROSITE" id="PS51819"/>
    </source>
</evidence>
<dbReference type="eggNOG" id="ENOG502RZNE">
    <property type="taxonomic scope" value="Eukaryota"/>
</dbReference>
<gene>
    <name evidence="2" type="ORF">B456_009G100800</name>
</gene>
<dbReference type="SUPFAM" id="SSF54593">
    <property type="entry name" value="Glyoxalase/Bleomycin resistance protein/Dihydroxybiphenyl dioxygenase"/>
    <property type="match status" value="1"/>
</dbReference>
<organism evidence="2 3">
    <name type="scientific">Gossypium raimondii</name>
    <name type="common">Peruvian cotton</name>
    <name type="synonym">Gossypium klotzschianum subsp. raimondii</name>
    <dbReference type="NCBI Taxonomy" id="29730"/>
    <lineage>
        <taxon>Eukaryota</taxon>
        <taxon>Viridiplantae</taxon>
        <taxon>Streptophyta</taxon>
        <taxon>Embryophyta</taxon>
        <taxon>Tracheophyta</taxon>
        <taxon>Spermatophyta</taxon>
        <taxon>Magnoliopsida</taxon>
        <taxon>eudicotyledons</taxon>
        <taxon>Gunneridae</taxon>
        <taxon>Pentapetalae</taxon>
        <taxon>rosids</taxon>
        <taxon>malvids</taxon>
        <taxon>Malvales</taxon>
        <taxon>Malvaceae</taxon>
        <taxon>Malvoideae</taxon>
        <taxon>Gossypium</taxon>
    </lineage>
</organism>
<evidence type="ECO:0000313" key="3">
    <source>
        <dbReference type="Proteomes" id="UP000032304"/>
    </source>
</evidence>
<evidence type="ECO:0000313" key="2">
    <source>
        <dbReference type="EMBL" id="KJB55906.1"/>
    </source>
</evidence>
<dbReference type="InterPro" id="IPR004360">
    <property type="entry name" value="Glyas_Fos-R_dOase_dom"/>
</dbReference>